<keyword evidence="5" id="KW-0812">Transmembrane</keyword>
<evidence type="ECO:0000256" key="4">
    <source>
        <dbReference type="ARBA" id="ARBA00023278"/>
    </source>
</evidence>
<dbReference type="PANTHER" id="PTHR34359">
    <property type="entry name" value="CLAVATA3/ESR (CLE)-RELATED PROTEIN 10"/>
    <property type="match status" value="1"/>
</dbReference>
<dbReference type="AlphaFoldDB" id="A0A6A4PK93"/>
<evidence type="ECO:0008006" key="8">
    <source>
        <dbReference type="Google" id="ProtNLM"/>
    </source>
</evidence>
<protein>
    <recommendedName>
        <fullName evidence="8">CLAVATA3/ESR (CLE)-related protein 12</fullName>
    </recommendedName>
</protein>
<comment type="caution">
    <text evidence="6">The sequence shown here is derived from an EMBL/GenBank/DDBJ whole genome shotgun (WGS) entry which is preliminary data.</text>
</comment>
<dbReference type="Proteomes" id="UP000447434">
    <property type="component" value="Chromosome 13"/>
</dbReference>
<keyword evidence="2" id="KW-0217">Developmental protein</keyword>
<dbReference type="InterPro" id="IPR039618">
    <property type="entry name" value="CLE9-13"/>
</dbReference>
<keyword evidence="5" id="KW-0472">Membrane</keyword>
<evidence type="ECO:0000256" key="5">
    <source>
        <dbReference type="SAM" id="Phobius"/>
    </source>
</evidence>
<organism evidence="6 7">
    <name type="scientific">Lupinus albus</name>
    <name type="common">White lupine</name>
    <name type="synonym">Lupinus termis</name>
    <dbReference type="NCBI Taxonomy" id="3870"/>
    <lineage>
        <taxon>Eukaryota</taxon>
        <taxon>Viridiplantae</taxon>
        <taxon>Streptophyta</taxon>
        <taxon>Embryophyta</taxon>
        <taxon>Tracheophyta</taxon>
        <taxon>Spermatophyta</taxon>
        <taxon>Magnoliopsida</taxon>
        <taxon>eudicotyledons</taxon>
        <taxon>Gunneridae</taxon>
        <taxon>Pentapetalae</taxon>
        <taxon>rosids</taxon>
        <taxon>fabids</taxon>
        <taxon>Fabales</taxon>
        <taxon>Fabaceae</taxon>
        <taxon>Papilionoideae</taxon>
        <taxon>50 kb inversion clade</taxon>
        <taxon>genistoids sensu lato</taxon>
        <taxon>core genistoids</taxon>
        <taxon>Genisteae</taxon>
        <taxon>Lupinus</taxon>
    </lineage>
</organism>
<sequence length="103" mass="12284">MAMIVKFQYVLSFILWLFLFVILFHGWFGFRSDIGNLYVPHNRKMLATGFYFTPHQHHHHHRHHNHHHQNHALVNVDPAESEIDPRYGVEKRLVPTGPNPLHH</sequence>
<name>A0A6A4PK93_LUPAL</name>
<evidence type="ECO:0000313" key="7">
    <source>
        <dbReference type="Proteomes" id="UP000447434"/>
    </source>
</evidence>
<evidence type="ECO:0000313" key="6">
    <source>
        <dbReference type="EMBL" id="KAE9601866.1"/>
    </source>
</evidence>
<keyword evidence="5" id="KW-1133">Transmembrane helix</keyword>
<keyword evidence="4" id="KW-0379">Hydroxylation</keyword>
<keyword evidence="7" id="KW-1185">Reference proteome</keyword>
<dbReference type="PANTHER" id="PTHR34359:SF28">
    <property type="entry name" value="CLAVATA3_ESR (CLE)-RELATED PROTEIN 12"/>
    <property type="match status" value="1"/>
</dbReference>
<dbReference type="EMBL" id="WOCE01000013">
    <property type="protein sequence ID" value="KAE9601866.1"/>
    <property type="molecule type" value="Genomic_DNA"/>
</dbReference>
<proteinExistence type="inferred from homology"/>
<keyword evidence="3" id="KW-0221">Differentiation</keyword>
<dbReference type="OrthoDB" id="753861at2759"/>
<evidence type="ECO:0000256" key="1">
    <source>
        <dbReference type="ARBA" id="ARBA00005416"/>
    </source>
</evidence>
<reference evidence="7" key="1">
    <citation type="journal article" date="2020" name="Nat. Commun.">
        <title>Genome sequence of the cluster root forming white lupin.</title>
        <authorList>
            <person name="Hufnagel B."/>
            <person name="Marques A."/>
            <person name="Soriano A."/>
            <person name="Marques L."/>
            <person name="Divol F."/>
            <person name="Doumas P."/>
            <person name="Sallet E."/>
            <person name="Mancinotti D."/>
            <person name="Carrere S."/>
            <person name="Marande W."/>
            <person name="Arribat S."/>
            <person name="Keller J."/>
            <person name="Huneau C."/>
            <person name="Blein T."/>
            <person name="Aime D."/>
            <person name="Laguerre M."/>
            <person name="Taylor J."/>
            <person name="Schubert V."/>
            <person name="Nelson M."/>
            <person name="Geu-Flores F."/>
            <person name="Crespi M."/>
            <person name="Gallardo-Guerrero K."/>
            <person name="Delaux P.-M."/>
            <person name="Salse J."/>
            <person name="Berges H."/>
            <person name="Guyot R."/>
            <person name="Gouzy J."/>
            <person name="Peret B."/>
        </authorList>
    </citation>
    <scope>NUCLEOTIDE SEQUENCE [LARGE SCALE GENOMIC DNA]</scope>
    <source>
        <strain evidence="7">cv. Amiga</strain>
    </source>
</reference>
<feature type="transmembrane region" description="Helical" evidence="5">
    <location>
        <begin position="7"/>
        <end position="28"/>
    </location>
</feature>
<gene>
    <name evidence="6" type="ORF">Lalb_Chr13g0302361</name>
</gene>
<evidence type="ECO:0000256" key="3">
    <source>
        <dbReference type="ARBA" id="ARBA00022782"/>
    </source>
</evidence>
<accession>A0A6A4PK93</accession>
<dbReference type="GO" id="GO:0030154">
    <property type="term" value="P:cell differentiation"/>
    <property type="evidence" value="ECO:0007669"/>
    <property type="project" value="UniProtKB-KW"/>
</dbReference>
<evidence type="ECO:0000256" key="2">
    <source>
        <dbReference type="ARBA" id="ARBA00022473"/>
    </source>
</evidence>
<comment type="similarity">
    <text evidence="1">Belongs to the CLV3/ESR signal peptide family.</text>
</comment>